<dbReference type="Proteomes" id="UP001066276">
    <property type="component" value="Chromosome 7"/>
</dbReference>
<comment type="caution">
    <text evidence="2">The sequence shown here is derived from an EMBL/GenBank/DDBJ whole genome shotgun (WGS) entry which is preliminary data.</text>
</comment>
<proteinExistence type="predicted"/>
<feature type="region of interest" description="Disordered" evidence="1">
    <location>
        <begin position="1"/>
        <end position="56"/>
    </location>
</feature>
<dbReference type="AlphaFoldDB" id="A0AAV7PVE8"/>
<evidence type="ECO:0000256" key="1">
    <source>
        <dbReference type="SAM" id="MobiDB-lite"/>
    </source>
</evidence>
<keyword evidence="3" id="KW-1185">Reference proteome</keyword>
<evidence type="ECO:0000313" key="2">
    <source>
        <dbReference type="EMBL" id="KAJ1132297.1"/>
    </source>
</evidence>
<reference evidence="2" key="1">
    <citation type="journal article" date="2022" name="bioRxiv">
        <title>Sequencing and chromosome-scale assembly of the giantPleurodeles waltlgenome.</title>
        <authorList>
            <person name="Brown T."/>
            <person name="Elewa A."/>
            <person name="Iarovenko S."/>
            <person name="Subramanian E."/>
            <person name="Araus A.J."/>
            <person name="Petzold A."/>
            <person name="Susuki M."/>
            <person name="Suzuki K.-i.T."/>
            <person name="Hayashi T."/>
            <person name="Toyoda A."/>
            <person name="Oliveira C."/>
            <person name="Osipova E."/>
            <person name="Leigh N.D."/>
            <person name="Simon A."/>
            <person name="Yun M.H."/>
        </authorList>
    </citation>
    <scope>NUCLEOTIDE SEQUENCE</scope>
    <source>
        <strain evidence="2">20211129_DDA</strain>
        <tissue evidence="2">Liver</tissue>
    </source>
</reference>
<protein>
    <submittedName>
        <fullName evidence="2">Uncharacterized protein</fullName>
    </submittedName>
</protein>
<dbReference type="EMBL" id="JANPWB010000011">
    <property type="protein sequence ID" value="KAJ1132297.1"/>
    <property type="molecule type" value="Genomic_DNA"/>
</dbReference>
<evidence type="ECO:0000313" key="3">
    <source>
        <dbReference type="Proteomes" id="UP001066276"/>
    </source>
</evidence>
<feature type="region of interest" description="Disordered" evidence="1">
    <location>
        <begin position="68"/>
        <end position="188"/>
    </location>
</feature>
<accession>A0AAV7PVE8</accession>
<sequence>MRLEPAPKTGPRPSSQAPAFWGTALLSATRPQEARGTALRPNVPTSNTQRQTDPRLKQLPVEFLEEARHSHAPAQEGTALVSATRPGAKSGAATHPQRACERISARKHSLARGTAHRARRDPGHKKHCLRVGGQDRAPSPRGTALFSATRPRAPPRAVDTPTVCRPSAQGTGVSGLQEQSREGEAAPK</sequence>
<feature type="compositionally biased region" description="Basic residues" evidence="1">
    <location>
        <begin position="105"/>
        <end position="129"/>
    </location>
</feature>
<gene>
    <name evidence="2" type="ORF">NDU88_010623</name>
</gene>
<name>A0AAV7PVE8_PLEWA</name>
<organism evidence="2 3">
    <name type="scientific">Pleurodeles waltl</name>
    <name type="common">Iberian ribbed newt</name>
    <dbReference type="NCBI Taxonomy" id="8319"/>
    <lineage>
        <taxon>Eukaryota</taxon>
        <taxon>Metazoa</taxon>
        <taxon>Chordata</taxon>
        <taxon>Craniata</taxon>
        <taxon>Vertebrata</taxon>
        <taxon>Euteleostomi</taxon>
        <taxon>Amphibia</taxon>
        <taxon>Batrachia</taxon>
        <taxon>Caudata</taxon>
        <taxon>Salamandroidea</taxon>
        <taxon>Salamandridae</taxon>
        <taxon>Pleurodelinae</taxon>
        <taxon>Pleurodeles</taxon>
    </lineage>
</organism>
<feature type="compositionally biased region" description="Basic and acidic residues" evidence="1">
    <location>
        <begin position="179"/>
        <end position="188"/>
    </location>
</feature>
<feature type="compositionally biased region" description="Polar residues" evidence="1">
    <location>
        <begin position="168"/>
        <end position="178"/>
    </location>
</feature>